<evidence type="ECO:0000313" key="2">
    <source>
        <dbReference type="EMBL" id="CAK9854806.1"/>
    </source>
</evidence>
<proteinExistence type="predicted"/>
<evidence type="ECO:0000313" key="3">
    <source>
        <dbReference type="EMBL" id="CAK9880187.1"/>
    </source>
</evidence>
<evidence type="ECO:0000256" key="1">
    <source>
        <dbReference type="SAM" id="MobiDB-lite"/>
    </source>
</evidence>
<dbReference type="Proteomes" id="UP001497522">
    <property type="component" value="Chromosome 7"/>
</dbReference>
<dbReference type="Proteomes" id="UP001497522">
    <property type="component" value="Unassembled WGS sequence"/>
</dbReference>
<dbReference type="EMBL" id="OZ023708">
    <property type="protein sequence ID" value="CAK9880187.1"/>
    <property type="molecule type" value="Genomic_DNA"/>
</dbReference>
<accession>A0ABP1A0L2</accession>
<feature type="region of interest" description="Disordered" evidence="1">
    <location>
        <begin position="30"/>
        <end position="267"/>
    </location>
</feature>
<sequence length="423" mass="46136">MMNLCSDPEEQRNLKLNECLLVTDRIREAGCSDRQGSGKLGSSKRNPNGDGGGTSTSLMPSSWDTPSARDLVTLPVQGPGSIPSETSTPLPGSARPPEKSSADRSPAPSVTPKEQTKYLKRRGETRKGHLRSDGRTRGFNSQRLLSSTAPEEEEAQLDQRPTEFSGSSHLPQVPQKSPPLLSGSELSSDATRKSVGSAVPSAEATKLTTREDLSYARAPASGARTTQKRQAAPAVRERPPPSLNAHPGSGPGAPSLLGEGTQGPSPIDYNLEIEADFPPDMVLDMQRSAAQKAHKTVQARCQGMPPPRMELASRTRQGRDGMYHPRPYTHTHKRNQRTKQVQNKRHLHWKETDSITIMNNEAEFAAEAHDLLLKNGPSCIDHQTYKHRMASTLASLQAARKRRYIRLDLGSVESNLTAEANPF</sequence>
<gene>
    <name evidence="3" type="ORF">CSSPJE1EN2_LOCUS21676</name>
    <name evidence="2" type="ORF">CSSPJE1EN2_LOCUS24738</name>
</gene>
<dbReference type="EMBL" id="CAXHBF010000018">
    <property type="protein sequence ID" value="CAK9854806.1"/>
    <property type="molecule type" value="Genomic_DNA"/>
</dbReference>
<protein>
    <submittedName>
        <fullName evidence="2">Uncharacterized protein</fullName>
    </submittedName>
</protein>
<feature type="compositionally biased region" description="Polar residues" evidence="1">
    <location>
        <begin position="138"/>
        <end position="149"/>
    </location>
</feature>
<feature type="compositionally biased region" description="Polar residues" evidence="1">
    <location>
        <begin position="55"/>
        <end position="65"/>
    </location>
</feature>
<feature type="compositionally biased region" description="Low complexity" evidence="1">
    <location>
        <begin position="178"/>
        <end position="188"/>
    </location>
</feature>
<organism evidence="2 4">
    <name type="scientific">Sphagnum jensenii</name>
    <dbReference type="NCBI Taxonomy" id="128206"/>
    <lineage>
        <taxon>Eukaryota</taxon>
        <taxon>Viridiplantae</taxon>
        <taxon>Streptophyta</taxon>
        <taxon>Embryophyta</taxon>
        <taxon>Bryophyta</taxon>
        <taxon>Sphagnophytina</taxon>
        <taxon>Sphagnopsida</taxon>
        <taxon>Sphagnales</taxon>
        <taxon>Sphagnaceae</taxon>
        <taxon>Sphagnum</taxon>
    </lineage>
</organism>
<name>A0ABP1A0L2_9BRYO</name>
<feature type="compositionally biased region" description="Basic and acidic residues" evidence="1">
    <location>
        <begin position="114"/>
        <end position="136"/>
    </location>
</feature>
<keyword evidence="4" id="KW-1185">Reference proteome</keyword>
<evidence type="ECO:0000313" key="4">
    <source>
        <dbReference type="Proteomes" id="UP001497522"/>
    </source>
</evidence>
<reference evidence="2" key="1">
    <citation type="submission" date="2024-03" db="EMBL/GenBank/DDBJ databases">
        <authorList>
            <consortium name="ELIXIR-Norway"/>
            <consortium name="Elixir Norway"/>
        </authorList>
    </citation>
    <scope>NUCLEOTIDE SEQUENCE</scope>
</reference>